<comment type="catalytic activity">
    <reaction evidence="8 10">
        <text>dITP + H2O = dIMP + diphosphate + H(+)</text>
        <dbReference type="Rhea" id="RHEA:28342"/>
        <dbReference type="ChEBI" id="CHEBI:15377"/>
        <dbReference type="ChEBI" id="CHEBI:15378"/>
        <dbReference type="ChEBI" id="CHEBI:33019"/>
        <dbReference type="ChEBI" id="CHEBI:61194"/>
        <dbReference type="ChEBI" id="CHEBI:61382"/>
        <dbReference type="EC" id="3.6.1.66"/>
    </reaction>
</comment>
<evidence type="ECO:0000256" key="1">
    <source>
        <dbReference type="ARBA" id="ARBA00008023"/>
    </source>
</evidence>
<dbReference type="CDD" id="cd00515">
    <property type="entry name" value="HAM1"/>
    <property type="match status" value="1"/>
</dbReference>
<evidence type="ECO:0000313" key="12">
    <source>
        <dbReference type="EMBL" id="TCO75304.1"/>
    </source>
</evidence>
<evidence type="ECO:0000256" key="2">
    <source>
        <dbReference type="ARBA" id="ARBA00011738"/>
    </source>
</evidence>
<gene>
    <name evidence="12" type="ORF">EV688_10927</name>
</gene>
<dbReference type="InterPro" id="IPR029001">
    <property type="entry name" value="ITPase-like_fam"/>
</dbReference>
<dbReference type="Gene3D" id="3.90.950.10">
    <property type="match status" value="1"/>
</dbReference>
<evidence type="ECO:0000256" key="9">
    <source>
        <dbReference type="ARBA" id="ARBA00052017"/>
    </source>
</evidence>
<evidence type="ECO:0000256" key="7">
    <source>
        <dbReference type="ARBA" id="ARBA00023080"/>
    </source>
</evidence>
<dbReference type="AlphaFoldDB" id="A0A4R2KP49"/>
<feature type="binding site" evidence="10">
    <location>
        <position position="179"/>
    </location>
    <ligand>
        <name>substrate</name>
    </ligand>
</feature>
<comment type="subunit">
    <text evidence="2 10">Homodimer.</text>
</comment>
<dbReference type="GO" id="GO:0009146">
    <property type="term" value="P:purine nucleoside triphosphate catabolic process"/>
    <property type="evidence" value="ECO:0007669"/>
    <property type="project" value="UniProtKB-UniRule"/>
</dbReference>
<accession>A0A4R2KP49</accession>
<keyword evidence="7 10" id="KW-0546">Nucleotide metabolism</keyword>
<dbReference type="GO" id="GO:0046872">
    <property type="term" value="F:metal ion binding"/>
    <property type="evidence" value="ECO:0007669"/>
    <property type="project" value="UniProtKB-KW"/>
</dbReference>
<keyword evidence="6 10" id="KW-0460">Magnesium</keyword>
<reference evidence="12 13" key="1">
    <citation type="submission" date="2019-03" db="EMBL/GenBank/DDBJ databases">
        <title>Genomic Encyclopedia of Type Strains, Phase IV (KMG-IV): sequencing the most valuable type-strain genomes for metagenomic binning, comparative biology and taxonomic classification.</title>
        <authorList>
            <person name="Goeker M."/>
        </authorList>
    </citation>
    <scope>NUCLEOTIDE SEQUENCE [LARGE SCALE GENOMIC DNA]</scope>
    <source>
        <strain evidence="12 13">DSM 23344</strain>
    </source>
</reference>
<dbReference type="GO" id="GO:0036220">
    <property type="term" value="F:ITP diphosphatase activity"/>
    <property type="evidence" value="ECO:0007669"/>
    <property type="project" value="UniProtKB-UniRule"/>
</dbReference>
<keyword evidence="3 10" id="KW-0479">Metal-binding</keyword>
<dbReference type="PANTHER" id="PTHR11067:SF9">
    <property type="entry name" value="INOSINE TRIPHOSPHATE PYROPHOSPHATASE"/>
    <property type="match status" value="1"/>
</dbReference>
<dbReference type="GO" id="GO:0035870">
    <property type="term" value="F:dITP diphosphatase activity"/>
    <property type="evidence" value="ECO:0007669"/>
    <property type="project" value="UniProtKB-UniRule"/>
</dbReference>
<evidence type="ECO:0000256" key="5">
    <source>
        <dbReference type="ARBA" id="ARBA00022801"/>
    </source>
</evidence>
<feature type="binding site" evidence="10">
    <location>
        <position position="74"/>
    </location>
    <ligand>
        <name>substrate</name>
    </ligand>
</feature>
<comment type="catalytic activity">
    <reaction evidence="10">
        <text>ITP + H2O = IMP + diphosphate + H(+)</text>
        <dbReference type="Rhea" id="RHEA:29399"/>
        <dbReference type="ChEBI" id="CHEBI:15377"/>
        <dbReference type="ChEBI" id="CHEBI:15378"/>
        <dbReference type="ChEBI" id="CHEBI:33019"/>
        <dbReference type="ChEBI" id="CHEBI:58053"/>
        <dbReference type="ChEBI" id="CHEBI:61402"/>
        <dbReference type="EC" id="3.6.1.66"/>
    </reaction>
</comment>
<dbReference type="GO" id="GO:0005829">
    <property type="term" value="C:cytosol"/>
    <property type="evidence" value="ECO:0007669"/>
    <property type="project" value="TreeGrafter"/>
</dbReference>
<evidence type="ECO:0000313" key="13">
    <source>
        <dbReference type="Proteomes" id="UP000294980"/>
    </source>
</evidence>
<feature type="binding site" evidence="10">
    <location>
        <begin position="156"/>
        <end position="159"/>
    </location>
    <ligand>
        <name>substrate</name>
    </ligand>
</feature>
<organism evidence="12 13">
    <name type="scientific">Chromatocurvus halotolerans</name>
    <dbReference type="NCBI Taxonomy" id="1132028"/>
    <lineage>
        <taxon>Bacteria</taxon>
        <taxon>Pseudomonadati</taxon>
        <taxon>Pseudomonadota</taxon>
        <taxon>Gammaproteobacteria</taxon>
        <taxon>Cellvibrionales</taxon>
        <taxon>Halieaceae</taxon>
        <taxon>Chromatocurvus</taxon>
    </lineage>
</organism>
<dbReference type="InterPro" id="IPR002637">
    <property type="entry name" value="RdgB/HAM1"/>
</dbReference>
<evidence type="ECO:0000256" key="6">
    <source>
        <dbReference type="ARBA" id="ARBA00022842"/>
    </source>
</evidence>
<feature type="binding site" evidence="10">
    <location>
        <begin position="184"/>
        <end position="185"/>
    </location>
    <ligand>
        <name>substrate</name>
    </ligand>
</feature>
<evidence type="ECO:0000256" key="11">
    <source>
        <dbReference type="RuleBase" id="RU003781"/>
    </source>
</evidence>
<keyword evidence="13" id="KW-1185">Reference proteome</keyword>
<comment type="function">
    <text evidence="10">Pyrophosphatase that catalyzes the hydrolysis of nucleoside triphosphates to their monophosphate derivatives, with a high preference for the non-canonical purine nucleotides XTP (xanthosine triphosphate), dITP (deoxyinosine triphosphate) and ITP. Seems to function as a house-cleaning enzyme that removes non-canonical purine nucleotides from the nucleotide pool, thus preventing their incorporation into DNA/RNA and avoiding chromosomal lesions.</text>
</comment>
<comment type="catalytic activity">
    <reaction evidence="9 10">
        <text>XTP + H2O = XMP + diphosphate + H(+)</text>
        <dbReference type="Rhea" id="RHEA:28610"/>
        <dbReference type="ChEBI" id="CHEBI:15377"/>
        <dbReference type="ChEBI" id="CHEBI:15378"/>
        <dbReference type="ChEBI" id="CHEBI:33019"/>
        <dbReference type="ChEBI" id="CHEBI:57464"/>
        <dbReference type="ChEBI" id="CHEBI:61314"/>
        <dbReference type="EC" id="3.6.1.66"/>
    </reaction>
</comment>
<evidence type="ECO:0000256" key="8">
    <source>
        <dbReference type="ARBA" id="ARBA00051875"/>
    </source>
</evidence>
<comment type="similarity">
    <text evidence="1 10 11">Belongs to the HAM1 NTPase family.</text>
</comment>
<comment type="caution">
    <text evidence="12">The sequence shown here is derived from an EMBL/GenBank/DDBJ whole genome shotgun (WGS) entry which is preliminary data.</text>
</comment>
<dbReference type="EMBL" id="SLWX01000009">
    <property type="protein sequence ID" value="TCO75304.1"/>
    <property type="molecule type" value="Genomic_DNA"/>
</dbReference>
<protein>
    <recommendedName>
        <fullName evidence="10">dITP/XTP pyrophosphatase</fullName>
        <ecNumber evidence="10">3.6.1.66</ecNumber>
    </recommendedName>
    <alternativeName>
        <fullName evidence="10">Non-canonical purine NTP pyrophosphatase</fullName>
    </alternativeName>
    <alternativeName>
        <fullName evidence="10">Non-standard purine NTP pyrophosphatase</fullName>
    </alternativeName>
    <alternativeName>
        <fullName evidence="10">Nucleoside-triphosphate diphosphatase</fullName>
    </alternativeName>
    <alternativeName>
        <fullName evidence="10">Nucleoside-triphosphate pyrophosphatase</fullName>
        <shortName evidence="10">NTPase</shortName>
    </alternativeName>
</protein>
<feature type="active site" description="Proton acceptor" evidence="10">
    <location>
        <position position="73"/>
    </location>
</feature>
<dbReference type="OrthoDB" id="9807456at2"/>
<keyword evidence="5 10" id="KW-0378">Hydrolase</keyword>
<dbReference type="InterPro" id="IPR020922">
    <property type="entry name" value="dITP/XTP_pyrophosphatase"/>
</dbReference>
<evidence type="ECO:0000256" key="3">
    <source>
        <dbReference type="ARBA" id="ARBA00022723"/>
    </source>
</evidence>
<dbReference type="GO" id="GO:0036222">
    <property type="term" value="F:XTP diphosphatase activity"/>
    <property type="evidence" value="ECO:0007669"/>
    <property type="project" value="UniProtKB-UniRule"/>
</dbReference>
<comment type="cofactor">
    <cofactor evidence="10">
        <name>Mg(2+)</name>
        <dbReference type="ChEBI" id="CHEBI:18420"/>
    </cofactor>
    <text evidence="10">Binds 1 Mg(2+) ion per subunit.</text>
</comment>
<feature type="binding site" evidence="10">
    <location>
        <position position="73"/>
    </location>
    <ligand>
        <name>Mg(2+)</name>
        <dbReference type="ChEBI" id="CHEBI:18420"/>
    </ligand>
</feature>
<dbReference type="GO" id="GO:0017111">
    <property type="term" value="F:ribonucleoside triphosphate phosphatase activity"/>
    <property type="evidence" value="ECO:0007669"/>
    <property type="project" value="InterPro"/>
</dbReference>
<dbReference type="HAMAP" id="MF_01405">
    <property type="entry name" value="Non_canon_purine_NTPase"/>
    <property type="match status" value="1"/>
</dbReference>
<sequence>MAALAGRVVVASGNAGKVAELSRTLAPLSLELVTQDSLGVAEVAETGATFVENALIKARNAARHTGLPAIADDSGLEVAALSGAPGVHSARYSGEGDAGNNAKLLRALATVKQTERHARFYCALVLLRHAEDPTPVIALGSWRGRILHVARGEGGFGYDPLFWVDSHQCSAAELPRDEKNRISHRGRASIALLDALRYEDG</sequence>
<dbReference type="SUPFAM" id="SSF52972">
    <property type="entry name" value="ITPase-like"/>
    <property type="match status" value="1"/>
</dbReference>
<dbReference type="GO" id="GO:0009117">
    <property type="term" value="P:nucleotide metabolic process"/>
    <property type="evidence" value="ECO:0007669"/>
    <property type="project" value="UniProtKB-KW"/>
</dbReference>
<dbReference type="EC" id="3.6.1.66" evidence="10"/>
<dbReference type="RefSeq" id="WP_117318367.1">
    <property type="nucleotide sequence ID" value="NZ_QQSW01000012.1"/>
</dbReference>
<dbReference type="Pfam" id="PF01725">
    <property type="entry name" value="Ham1p_like"/>
    <property type="match status" value="1"/>
</dbReference>
<dbReference type="PANTHER" id="PTHR11067">
    <property type="entry name" value="INOSINE TRIPHOSPHATE PYROPHOSPHATASE/HAM1 PROTEIN"/>
    <property type="match status" value="1"/>
</dbReference>
<dbReference type="FunFam" id="3.90.950.10:FF:000001">
    <property type="entry name" value="dITP/XTP pyrophosphatase"/>
    <property type="match status" value="1"/>
</dbReference>
<proteinExistence type="inferred from homology"/>
<name>A0A4R2KP49_9GAMM</name>
<feature type="binding site" evidence="10">
    <location>
        <begin position="12"/>
        <end position="17"/>
    </location>
    <ligand>
        <name>substrate</name>
    </ligand>
</feature>
<evidence type="ECO:0000256" key="4">
    <source>
        <dbReference type="ARBA" id="ARBA00022741"/>
    </source>
</evidence>
<comment type="caution">
    <text evidence="10">Lacks conserved residue(s) required for the propagation of feature annotation.</text>
</comment>
<dbReference type="Proteomes" id="UP000294980">
    <property type="component" value="Unassembled WGS sequence"/>
</dbReference>
<dbReference type="NCBIfam" id="TIGR00042">
    <property type="entry name" value="RdgB/HAM1 family non-canonical purine NTP pyrophosphatase"/>
    <property type="match status" value="1"/>
</dbReference>
<dbReference type="GO" id="GO:0000166">
    <property type="term" value="F:nucleotide binding"/>
    <property type="evidence" value="ECO:0007669"/>
    <property type="project" value="UniProtKB-KW"/>
</dbReference>
<keyword evidence="4 10" id="KW-0547">Nucleotide-binding</keyword>
<evidence type="ECO:0000256" key="10">
    <source>
        <dbReference type="HAMAP-Rule" id="MF_01405"/>
    </source>
</evidence>